<evidence type="ECO:0000256" key="7">
    <source>
        <dbReference type="ARBA" id="ARBA00013188"/>
    </source>
</evidence>
<evidence type="ECO:0000256" key="10">
    <source>
        <dbReference type="PIRNR" id="PIRNR001461"/>
    </source>
</evidence>
<dbReference type="GO" id="GO:0004750">
    <property type="term" value="F:D-ribulose-phosphate 3-epimerase activity"/>
    <property type="evidence" value="ECO:0007669"/>
    <property type="project" value="UniProtKB-EC"/>
</dbReference>
<feature type="binding site" evidence="12">
    <location>
        <position position="71"/>
    </location>
    <ligand>
        <name>a divalent metal cation</name>
        <dbReference type="ChEBI" id="CHEBI:60240"/>
    </ligand>
</feature>
<comment type="catalytic activity">
    <reaction evidence="1 10">
        <text>D-ribulose 5-phosphate = D-xylulose 5-phosphate</text>
        <dbReference type="Rhea" id="RHEA:13677"/>
        <dbReference type="ChEBI" id="CHEBI:57737"/>
        <dbReference type="ChEBI" id="CHEBI:58121"/>
        <dbReference type="EC" id="5.1.3.1"/>
    </reaction>
</comment>
<dbReference type="InterPro" id="IPR026019">
    <property type="entry name" value="Ribul_P_3_epim"/>
</dbReference>
<evidence type="ECO:0000256" key="4">
    <source>
        <dbReference type="ARBA" id="ARBA00001947"/>
    </source>
</evidence>
<organism evidence="14 15">
    <name type="scientific">Tetrahymena thermophila (strain SB210)</name>
    <dbReference type="NCBI Taxonomy" id="312017"/>
    <lineage>
        <taxon>Eukaryota</taxon>
        <taxon>Sar</taxon>
        <taxon>Alveolata</taxon>
        <taxon>Ciliophora</taxon>
        <taxon>Intramacronucleata</taxon>
        <taxon>Oligohymenophorea</taxon>
        <taxon>Hymenostomatida</taxon>
        <taxon>Tetrahymenina</taxon>
        <taxon>Tetrahymenidae</taxon>
        <taxon>Tetrahymena</taxon>
    </lineage>
</organism>
<keyword evidence="12" id="KW-0464">Manganese</keyword>
<dbReference type="Gene3D" id="3.20.20.70">
    <property type="entry name" value="Aldolase class I"/>
    <property type="match status" value="1"/>
</dbReference>
<evidence type="ECO:0000256" key="11">
    <source>
        <dbReference type="PIRSR" id="PIRSR001461-1"/>
    </source>
</evidence>
<gene>
    <name evidence="14" type="ORF">TTHERM_00492730</name>
</gene>
<comment type="cofactor">
    <cofactor evidence="5">
        <name>Fe(2+)</name>
        <dbReference type="ChEBI" id="CHEBI:29033"/>
    </cofactor>
</comment>
<comment type="cofactor">
    <cofactor evidence="4">
        <name>Zn(2+)</name>
        <dbReference type="ChEBI" id="CHEBI:29105"/>
    </cofactor>
</comment>
<dbReference type="Proteomes" id="UP000009168">
    <property type="component" value="Unassembled WGS sequence"/>
</dbReference>
<evidence type="ECO:0000256" key="3">
    <source>
        <dbReference type="ARBA" id="ARBA00001941"/>
    </source>
</evidence>
<sequence length="237" mass="26763">MSEKQLQAIIAPSILSADLSSLADECQKLNDQGADWLHIDVMDGHFVPNFTFGQTVVKCLRKKVKGFFDCHLMISEPQKWVKDFHNAGADQYTFHYEAVENQEQLCKEIKETGMRVGIAIKPKTQIEDKLLQLIDSNLVDMVLIMTVEPGFGGQKFMQDMMQKVELLRRKYPKLDIQVDGGIVCENIDIVAKAGANVIVSGSGIVNHADPKKAMAFMKERVQFFISDNENQIQQQKD</sequence>
<dbReference type="GO" id="GO:0046872">
    <property type="term" value="F:metal ion binding"/>
    <property type="evidence" value="ECO:0007669"/>
    <property type="project" value="UniProtKB-KW"/>
</dbReference>
<proteinExistence type="inferred from homology"/>
<dbReference type="RefSeq" id="XP_001023165.2">
    <property type="nucleotide sequence ID" value="XM_001023165.2"/>
</dbReference>
<dbReference type="SUPFAM" id="SSF51366">
    <property type="entry name" value="Ribulose-phoshate binding barrel"/>
    <property type="match status" value="1"/>
</dbReference>
<comment type="cofactor">
    <cofactor evidence="3">
        <name>Co(2+)</name>
        <dbReference type="ChEBI" id="CHEBI:48828"/>
    </cofactor>
</comment>
<name>I7MLR3_TETTS</name>
<dbReference type="EC" id="5.1.3.1" evidence="7 10"/>
<dbReference type="PANTHER" id="PTHR11749">
    <property type="entry name" value="RIBULOSE-5-PHOSPHATE-3-EPIMERASE"/>
    <property type="match status" value="1"/>
</dbReference>
<comment type="cofactor">
    <cofactor evidence="12">
        <name>a divalent metal cation</name>
        <dbReference type="ChEBI" id="CHEBI:60240"/>
    </cofactor>
    <text evidence="12">Binds 1 divalent metal cation per subunit.</text>
</comment>
<feature type="binding site" evidence="13">
    <location>
        <begin position="201"/>
        <end position="202"/>
    </location>
    <ligand>
        <name>substrate</name>
    </ligand>
</feature>
<keyword evidence="12" id="KW-0862">Zinc</keyword>
<comment type="similarity">
    <text evidence="6 10">Belongs to the ribulose-phosphate 3-epimerase family.</text>
</comment>
<feature type="binding site" evidence="12">
    <location>
        <position position="40"/>
    </location>
    <ligand>
        <name>a divalent metal cation</name>
        <dbReference type="ChEBI" id="CHEBI:60240"/>
    </ligand>
</feature>
<evidence type="ECO:0000256" key="2">
    <source>
        <dbReference type="ARBA" id="ARBA00001936"/>
    </source>
</evidence>
<protein>
    <recommendedName>
        <fullName evidence="7 10">Ribulose-phosphate 3-epimerase</fullName>
        <ecNumber evidence="7 10">5.1.3.1</ecNumber>
    </recommendedName>
</protein>
<dbReference type="GO" id="GO:0005975">
    <property type="term" value="P:carbohydrate metabolic process"/>
    <property type="evidence" value="ECO:0007669"/>
    <property type="project" value="InterPro"/>
</dbReference>
<evidence type="ECO:0000256" key="5">
    <source>
        <dbReference type="ARBA" id="ARBA00001954"/>
    </source>
</evidence>
<dbReference type="PIRSF" id="PIRSF001461">
    <property type="entry name" value="RPE"/>
    <property type="match status" value="1"/>
</dbReference>
<evidence type="ECO:0000256" key="12">
    <source>
        <dbReference type="PIRSR" id="PIRSR001461-2"/>
    </source>
</evidence>
<comment type="cofactor">
    <cofactor evidence="2">
        <name>Mn(2+)</name>
        <dbReference type="ChEBI" id="CHEBI:29035"/>
    </cofactor>
</comment>
<feature type="binding site" evidence="13">
    <location>
        <position position="181"/>
    </location>
    <ligand>
        <name>substrate</name>
    </ligand>
</feature>
<dbReference type="GO" id="GO:0006098">
    <property type="term" value="P:pentose-phosphate shunt"/>
    <property type="evidence" value="ECO:0007669"/>
    <property type="project" value="InterPro"/>
</dbReference>
<feature type="binding site" evidence="13">
    <location>
        <position position="71"/>
    </location>
    <ligand>
        <name>substrate</name>
    </ligand>
</feature>
<dbReference type="OrthoDB" id="1927044at2759"/>
<evidence type="ECO:0000256" key="1">
    <source>
        <dbReference type="ARBA" id="ARBA00001782"/>
    </source>
</evidence>
<dbReference type="CDD" id="cd00429">
    <property type="entry name" value="RPE"/>
    <property type="match status" value="1"/>
</dbReference>
<accession>I7MLR3</accession>
<dbReference type="AlphaFoldDB" id="I7MLR3"/>
<dbReference type="EMBL" id="GG662512">
    <property type="protein sequence ID" value="EAS02920.2"/>
    <property type="molecule type" value="Genomic_DNA"/>
</dbReference>
<dbReference type="FunCoup" id="I7MLR3">
    <property type="interactions" value="103"/>
</dbReference>
<dbReference type="eggNOG" id="KOG3111">
    <property type="taxonomic scope" value="Eukaryota"/>
</dbReference>
<feature type="binding site" evidence="13">
    <location>
        <position position="13"/>
    </location>
    <ligand>
        <name>substrate</name>
    </ligand>
</feature>
<dbReference type="InterPro" id="IPR000056">
    <property type="entry name" value="Ribul_P_3_epim-like"/>
</dbReference>
<keyword evidence="9 10" id="KW-0413">Isomerase</keyword>
<dbReference type="InterPro" id="IPR013785">
    <property type="entry name" value="Aldolase_TIM"/>
</dbReference>
<keyword evidence="15" id="KW-1185">Reference proteome</keyword>
<keyword evidence="12" id="KW-0170">Cobalt</keyword>
<feature type="binding site" evidence="12">
    <location>
        <position position="179"/>
    </location>
    <ligand>
        <name>a divalent metal cation</name>
        <dbReference type="ChEBI" id="CHEBI:60240"/>
    </ligand>
</feature>
<feature type="active site" description="Proton acceptor" evidence="11">
    <location>
        <position position="40"/>
    </location>
</feature>
<evidence type="ECO:0000313" key="14">
    <source>
        <dbReference type="EMBL" id="EAS02920.2"/>
    </source>
</evidence>
<dbReference type="KEGG" id="tet:TTHERM_00492730"/>
<dbReference type="InParanoid" id="I7MLR3"/>
<dbReference type="STRING" id="312017.I7MLR3"/>
<keyword evidence="8 12" id="KW-0479">Metal-binding</keyword>
<evidence type="ECO:0000256" key="13">
    <source>
        <dbReference type="PIRSR" id="PIRSR001461-3"/>
    </source>
</evidence>
<evidence type="ECO:0000256" key="8">
    <source>
        <dbReference type="ARBA" id="ARBA00022723"/>
    </source>
</evidence>
<reference evidence="15" key="1">
    <citation type="journal article" date="2006" name="PLoS Biol.">
        <title>Macronuclear genome sequence of the ciliate Tetrahymena thermophila, a model eukaryote.</title>
        <authorList>
            <person name="Eisen J.A."/>
            <person name="Coyne R.S."/>
            <person name="Wu M."/>
            <person name="Wu D."/>
            <person name="Thiagarajan M."/>
            <person name="Wortman J.R."/>
            <person name="Badger J.H."/>
            <person name="Ren Q."/>
            <person name="Amedeo P."/>
            <person name="Jones K.M."/>
            <person name="Tallon L.J."/>
            <person name="Delcher A.L."/>
            <person name="Salzberg S.L."/>
            <person name="Silva J.C."/>
            <person name="Haas B.J."/>
            <person name="Majoros W.H."/>
            <person name="Farzad M."/>
            <person name="Carlton J.M."/>
            <person name="Smith R.K. Jr."/>
            <person name="Garg J."/>
            <person name="Pearlman R.E."/>
            <person name="Karrer K.M."/>
            <person name="Sun L."/>
            <person name="Manning G."/>
            <person name="Elde N.C."/>
            <person name="Turkewitz A.P."/>
            <person name="Asai D.J."/>
            <person name="Wilkes D.E."/>
            <person name="Wang Y."/>
            <person name="Cai H."/>
            <person name="Collins K."/>
            <person name="Stewart B.A."/>
            <person name="Lee S.R."/>
            <person name="Wilamowska K."/>
            <person name="Weinberg Z."/>
            <person name="Ruzzo W.L."/>
            <person name="Wloga D."/>
            <person name="Gaertig J."/>
            <person name="Frankel J."/>
            <person name="Tsao C.-C."/>
            <person name="Gorovsky M.A."/>
            <person name="Keeling P.J."/>
            <person name="Waller R.F."/>
            <person name="Patron N.J."/>
            <person name="Cherry J.M."/>
            <person name="Stover N.A."/>
            <person name="Krieger C.J."/>
            <person name="del Toro C."/>
            <person name="Ryder H.F."/>
            <person name="Williamson S.C."/>
            <person name="Barbeau R.A."/>
            <person name="Hamilton E.P."/>
            <person name="Orias E."/>
        </authorList>
    </citation>
    <scope>NUCLEOTIDE SEQUENCE [LARGE SCALE GENOMIC DNA]</scope>
    <source>
        <strain evidence="15">SB210</strain>
    </source>
</reference>
<evidence type="ECO:0000313" key="15">
    <source>
        <dbReference type="Proteomes" id="UP000009168"/>
    </source>
</evidence>
<dbReference type="InterPro" id="IPR011060">
    <property type="entry name" value="RibuloseP-bd_barrel"/>
</dbReference>
<keyword evidence="10" id="KW-0119">Carbohydrate metabolism</keyword>
<dbReference type="GeneID" id="7835760"/>
<dbReference type="Pfam" id="PF00834">
    <property type="entry name" value="Ribul_P_3_epim"/>
    <property type="match status" value="1"/>
</dbReference>
<dbReference type="NCBIfam" id="NF004076">
    <property type="entry name" value="PRK05581.1-4"/>
    <property type="match status" value="1"/>
</dbReference>
<feature type="active site" description="Proton donor" evidence="11">
    <location>
        <position position="179"/>
    </location>
</feature>
<dbReference type="HAMAP" id="MF_02227">
    <property type="entry name" value="RPE"/>
    <property type="match status" value="1"/>
</dbReference>
<dbReference type="PROSITE" id="PS01085">
    <property type="entry name" value="RIBUL_P_3_EPIMER_1"/>
    <property type="match status" value="1"/>
</dbReference>
<dbReference type="PROSITE" id="PS01086">
    <property type="entry name" value="RIBUL_P_3_EPIMER_2"/>
    <property type="match status" value="1"/>
</dbReference>
<evidence type="ECO:0000256" key="9">
    <source>
        <dbReference type="ARBA" id="ARBA00023235"/>
    </source>
</evidence>
<feature type="binding site" evidence="13">
    <location>
        <begin position="150"/>
        <end position="153"/>
    </location>
    <ligand>
        <name>substrate</name>
    </ligand>
</feature>
<dbReference type="NCBIfam" id="TIGR01163">
    <property type="entry name" value="rpe"/>
    <property type="match status" value="1"/>
</dbReference>
<feature type="binding site" evidence="12">
    <location>
        <position position="38"/>
    </location>
    <ligand>
        <name>a divalent metal cation</name>
        <dbReference type="ChEBI" id="CHEBI:60240"/>
    </ligand>
</feature>
<evidence type="ECO:0000256" key="6">
    <source>
        <dbReference type="ARBA" id="ARBA00009541"/>
    </source>
</evidence>
<dbReference type="FunFam" id="3.20.20.70:FF:000171">
    <property type="entry name" value="Ribulose-phosphate 3-epimerase"/>
    <property type="match status" value="1"/>
</dbReference>